<evidence type="ECO:0000256" key="1">
    <source>
        <dbReference type="SAM" id="MobiDB-lite"/>
    </source>
</evidence>
<dbReference type="EMBL" id="JAHRHJ020000007">
    <property type="protein sequence ID" value="KAH9308843.1"/>
    <property type="molecule type" value="Genomic_DNA"/>
</dbReference>
<sequence>MILCHTSKYQGIWVSRSSNNLHGMMKQSSSTNVDIRFPKQKQVEVSHAHAHAHLQYSRAIAISACATRQEESAGDSNHSLVLVSFYKFADFPDHADMRSPLRELCEELRVSGGIILAPEGINGSICGMTKSVEKVLLFIEADDRLKGLRLTESPVSPEEEAIHHGHTSESPLGAGEDAPFRWDHVRVKLKKEVVSLGVPGISPAKTVGKYVNPKEWNSLISDPDT</sequence>
<name>A0AA38FS67_TAXCH</name>
<evidence type="ECO:0000259" key="2">
    <source>
        <dbReference type="Pfam" id="PF17773"/>
    </source>
</evidence>
<feature type="non-terminal residue" evidence="3">
    <location>
        <position position="225"/>
    </location>
</feature>
<dbReference type="Pfam" id="PF17773">
    <property type="entry name" value="UPF0176_N"/>
    <property type="match status" value="1"/>
</dbReference>
<comment type="caution">
    <text evidence="3">The sequence shown here is derived from an EMBL/GenBank/DDBJ whole genome shotgun (WGS) entry which is preliminary data.</text>
</comment>
<dbReference type="AlphaFoldDB" id="A0AA38FS67"/>
<dbReference type="PANTHER" id="PTHR43268:SF3">
    <property type="entry name" value="RHODANESE-LIKE DOMAIN-CONTAINING PROTEIN 7-RELATED"/>
    <property type="match status" value="1"/>
</dbReference>
<keyword evidence="4" id="KW-1185">Reference proteome</keyword>
<proteinExistence type="predicted"/>
<organism evidence="3 4">
    <name type="scientific">Taxus chinensis</name>
    <name type="common">Chinese yew</name>
    <name type="synonym">Taxus wallichiana var. chinensis</name>
    <dbReference type="NCBI Taxonomy" id="29808"/>
    <lineage>
        <taxon>Eukaryota</taxon>
        <taxon>Viridiplantae</taxon>
        <taxon>Streptophyta</taxon>
        <taxon>Embryophyta</taxon>
        <taxon>Tracheophyta</taxon>
        <taxon>Spermatophyta</taxon>
        <taxon>Pinopsida</taxon>
        <taxon>Pinidae</taxon>
        <taxon>Conifers II</taxon>
        <taxon>Cupressales</taxon>
        <taxon>Taxaceae</taxon>
        <taxon>Taxus</taxon>
    </lineage>
</organism>
<feature type="region of interest" description="Disordered" evidence="1">
    <location>
        <begin position="154"/>
        <end position="175"/>
    </location>
</feature>
<dbReference type="PANTHER" id="PTHR43268">
    <property type="entry name" value="THIOSULFATE SULFURTRANSFERASE/RHODANESE-LIKE DOMAIN-CONTAINING PROTEIN 2"/>
    <property type="match status" value="1"/>
</dbReference>
<feature type="domain" description="tRNA uridine(34) hydroxylase N-terminal" evidence="2">
    <location>
        <begin position="81"/>
        <end position="193"/>
    </location>
</feature>
<dbReference type="Gene3D" id="3.30.70.100">
    <property type="match status" value="1"/>
</dbReference>
<protein>
    <recommendedName>
        <fullName evidence="2">tRNA uridine(34) hydroxylase N-terminal domain-containing protein</fullName>
    </recommendedName>
</protein>
<dbReference type="InterPro" id="IPR040503">
    <property type="entry name" value="TRHO_N"/>
</dbReference>
<dbReference type="InterPro" id="IPR020936">
    <property type="entry name" value="TrhO"/>
</dbReference>
<evidence type="ECO:0000313" key="3">
    <source>
        <dbReference type="EMBL" id="KAH9308843.1"/>
    </source>
</evidence>
<dbReference type="Proteomes" id="UP000824469">
    <property type="component" value="Unassembled WGS sequence"/>
</dbReference>
<reference evidence="3 4" key="1">
    <citation type="journal article" date="2021" name="Nat. Plants">
        <title>The Taxus genome provides insights into paclitaxel biosynthesis.</title>
        <authorList>
            <person name="Xiong X."/>
            <person name="Gou J."/>
            <person name="Liao Q."/>
            <person name="Li Y."/>
            <person name="Zhou Q."/>
            <person name="Bi G."/>
            <person name="Li C."/>
            <person name="Du R."/>
            <person name="Wang X."/>
            <person name="Sun T."/>
            <person name="Guo L."/>
            <person name="Liang H."/>
            <person name="Lu P."/>
            <person name="Wu Y."/>
            <person name="Zhang Z."/>
            <person name="Ro D.K."/>
            <person name="Shang Y."/>
            <person name="Huang S."/>
            <person name="Yan J."/>
        </authorList>
    </citation>
    <scope>NUCLEOTIDE SEQUENCE [LARGE SCALE GENOMIC DNA]</scope>
    <source>
        <strain evidence="3">Ta-2019</strain>
    </source>
</reference>
<accession>A0AA38FS67</accession>
<evidence type="ECO:0000313" key="4">
    <source>
        <dbReference type="Proteomes" id="UP000824469"/>
    </source>
</evidence>
<gene>
    <name evidence="3" type="ORF">KI387_036754</name>
</gene>